<dbReference type="OrthoDB" id="2659138at2"/>
<sequence length="553" mass="63067">MKDNPVLKLLDKLEGAFTRGGVDYRMMRSILQVKLLMDGRRTPTLLVSQKKERKEKKEGSPLGVQWFYVLIGLMMTPLMFVGGSYMLSMSMLFGFAMFMITTTLVSDFSSVMLDLRDKDILFSKPVDRRTLNMAKSIHILIYLFILTFSLMGPSLIFSLFKQGILFFLIYAVLIVLMDCFILVITALLYLLIMRFFDGEKIKDIINYMQIMLTVGITVGNQLVIRLFDVVELSIAFKPAWWQYLISPIWFASVFEVLLGGARDLGLLLLAACAVVLPIVLMVVYVRVMPLFERSLQKLAEQGVGGKDSGRMAAWLSRLVCRNPIEGMFFRFTWSMMRNERDFKLKVYPTVGLSLVFPFLFIFNQVWDGTQAGMGASKTYLFIYFSAMLLTTVVHMLRYSASYKGAWIYRVIPLPETAPIHRGMLKAAVLRLVVPTFAVMAVVFTWLYGVRIIPDLVAVFFAQMIYAVICFQIFPKSLPFSEKYEASKQSDFSLKMFGLLLILMVMAAVHYLFTLIPAGSYIYLAVLVIVNTLLWRMIFPHKSMTSGGFTQLRG</sequence>
<feature type="transmembrane region" description="Helical" evidence="1">
    <location>
        <begin position="455"/>
        <end position="474"/>
    </location>
</feature>
<feature type="transmembrane region" description="Helical" evidence="1">
    <location>
        <begin position="428"/>
        <end position="449"/>
    </location>
</feature>
<accession>A0A2Z2KET0</accession>
<protein>
    <submittedName>
        <fullName evidence="2">Uncharacterized protein</fullName>
    </submittedName>
</protein>
<feature type="transmembrane region" description="Helical" evidence="1">
    <location>
        <begin position="345"/>
        <end position="366"/>
    </location>
</feature>
<dbReference type="KEGG" id="pdh:B9T62_29935"/>
<feature type="transmembrane region" description="Helical" evidence="1">
    <location>
        <begin position="136"/>
        <end position="160"/>
    </location>
</feature>
<feature type="transmembrane region" description="Helical" evidence="1">
    <location>
        <begin position="93"/>
        <end position="115"/>
    </location>
</feature>
<dbReference type="EMBL" id="CP021780">
    <property type="protein sequence ID" value="ASA24604.1"/>
    <property type="molecule type" value="Genomic_DNA"/>
</dbReference>
<keyword evidence="1" id="KW-0472">Membrane</keyword>
<reference evidence="2 3" key="1">
    <citation type="submission" date="2017-06" db="EMBL/GenBank/DDBJ databases">
        <title>Complete genome sequence of Paenibacillus donghaensis KCTC 13049T isolated from East Sea sediment, South Korea.</title>
        <authorList>
            <person name="Jung B.K."/>
            <person name="Hong S.-J."/>
            <person name="Shin J.-H."/>
        </authorList>
    </citation>
    <scope>NUCLEOTIDE SEQUENCE [LARGE SCALE GENOMIC DNA]</scope>
    <source>
        <strain evidence="2 3">KCTC 13049</strain>
    </source>
</reference>
<feature type="transmembrane region" description="Helical" evidence="1">
    <location>
        <begin position="239"/>
        <end position="258"/>
    </location>
</feature>
<organism evidence="2 3">
    <name type="scientific">Paenibacillus donghaensis</name>
    <dbReference type="NCBI Taxonomy" id="414771"/>
    <lineage>
        <taxon>Bacteria</taxon>
        <taxon>Bacillati</taxon>
        <taxon>Bacillota</taxon>
        <taxon>Bacilli</taxon>
        <taxon>Bacillales</taxon>
        <taxon>Paenibacillaceae</taxon>
        <taxon>Paenibacillus</taxon>
    </lineage>
</organism>
<feature type="transmembrane region" description="Helical" evidence="1">
    <location>
        <begin position="519"/>
        <end position="538"/>
    </location>
</feature>
<keyword evidence="1" id="KW-1133">Transmembrane helix</keyword>
<dbReference type="Proteomes" id="UP000249890">
    <property type="component" value="Chromosome"/>
</dbReference>
<feature type="transmembrane region" description="Helical" evidence="1">
    <location>
        <begin position="166"/>
        <end position="192"/>
    </location>
</feature>
<feature type="transmembrane region" description="Helical" evidence="1">
    <location>
        <begin position="495"/>
        <end position="513"/>
    </location>
</feature>
<evidence type="ECO:0000313" key="2">
    <source>
        <dbReference type="EMBL" id="ASA24604.1"/>
    </source>
</evidence>
<evidence type="ECO:0000256" key="1">
    <source>
        <dbReference type="SAM" id="Phobius"/>
    </source>
</evidence>
<feature type="transmembrane region" description="Helical" evidence="1">
    <location>
        <begin position="378"/>
        <end position="396"/>
    </location>
</feature>
<name>A0A2Z2KET0_9BACL</name>
<gene>
    <name evidence="2" type="ORF">B9T62_29935</name>
</gene>
<dbReference type="AlphaFoldDB" id="A0A2Z2KET0"/>
<dbReference type="RefSeq" id="WP_087918574.1">
    <property type="nucleotide sequence ID" value="NZ_CP021780.1"/>
</dbReference>
<keyword evidence="3" id="KW-1185">Reference proteome</keyword>
<feature type="transmembrane region" description="Helical" evidence="1">
    <location>
        <begin position="204"/>
        <end position="227"/>
    </location>
</feature>
<proteinExistence type="predicted"/>
<feature type="transmembrane region" description="Helical" evidence="1">
    <location>
        <begin position="265"/>
        <end position="291"/>
    </location>
</feature>
<feature type="transmembrane region" description="Helical" evidence="1">
    <location>
        <begin position="66"/>
        <end position="87"/>
    </location>
</feature>
<keyword evidence="1" id="KW-0812">Transmembrane</keyword>
<evidence type="ECO:0000313" key="3">
    <source>
        <dbReference type="Proteomes" id="UP000249890"/>
    </source>
</evidence>